<dbReference type="Pfam" id="PF00319">
    <property type="entry name" value="SRF-TF"/>
    <property type="match status" value="1"/>
</dbReference>
<dbReference type="Gene3D" id="3.40.1810.10">
    <property type="entry name" value="Transcription factor, MADS-box"/>
    <property type="match status" value="1"/>
</dbReference>
<feature type="domain" description="MADS-box" evidence="7">
    <location>
        <begin position="168"/>
        <end position="228"/>
    </location>
</feature>
<dbReference type="CDD" id="cd00120">
    <property type="entry name" value="MADS"/>
    <property type="match status" value="1"/>
</dbReference>
<gene>
    <name evidence="8" type="primary">SRF</name>
    <name evidence="8" type="ORF">EHP00_1030</name>
</gene>
<feature type="region of interest" description="Disordered" evidence="6">
    <location>
        <begin position="1"/>
        <end position="27"/>
    </location>
</feature>
<dbReference type="PANTHER" id="PTHR48019">
    <property type="entry name" value="SERUM RESPONSE FACTOR HOMOLOG"/>
    <property type="match status" value="1"/>
</dbReference>
<evidence type="ECO:0000313" key="8">
    <source>
        <dbReference type="EMBL" id="OQS54325.1"/>
    </source>
</evidence>
<dbReference type="OrthoDB" id="2284405at2759"/>
<evidence type="ECO:0000313" key="9">
    <source>
        <dbReference type="Proteomes" id="UP000192758"/>
    </source>
</evidence>
<name>A0A1W0E4Y9_9MICR</name>
<dbReference type="EMBL" id="MNPJ01000020">
    <property type="protein sequence ID" value="OQS54325.1"/>
    <property type="molecule type" value="Genomic_DNA"/>
</dbReference>
<accession>A0A1W0E4Y9</accession>
<dbReference type="GO" id="GO:0045944">
    <property type="term" value="P:positive regulation of transcription by RNA polymerase II"/>
    <property type="evidence" value="ECO:0007669"/>
    <property type="project" value="UniProtKB-ARBA"/>
</dbReference>
<evidence type="ECO:0000256" key="1">
    <source>
        <dbReference type="ARBA" id="ARBA00004123"/>
    </source>
</evidence>
<evidence type="ECO:0000256" key="6">
    <source>
        <dbReference type="SAM" id="MobiDB-lite"/>
    </source>
</evidence>
<evidence type="ECO:0000259" key="7">
    <source>
        <dbReference type="PROSITE" id="PS50066"/>
    </source>
</evidence>
<dbReference type="InterPro" id="IPR002100">
    <property type="entry name" value="TF_MADSbox"/>
</dbReference>
<dbReference type="SMART" id="SM00432">
    <property type="entry name" value="MADS"/>
    <property type="match status" value="1"/>
</dbReference>
<organism evidence="8 9">
    <name type="scientific">Ecytonucleospora hepatopenaei</name>
    <dbReference type="NCBI Taxonomy" id="646526"/>
    <lineage>
        <taxon>Eukaryota</taxon>
        <taxon>Fungi</taxon>
        <taxon>Fungi incertae sedis</taxon>
        <taxon>Microsporidia</taxon>
        <taxon>Enterocytozoonidae</taxon>
        <taxon>Ecytonucleospora</taxon>
    </lineage>
</organism>
<keyword evidence="3" id="KW-0238">DNA-binding</keyword>
<proteinExistence type="predicted"/>
<evidence type="ECO:0000256" key="2">
    <source>
        <dbReference type="ARBA" id="ARBA00023015"/>
    </source>
</evidence>
<reference evidence="8 9" key="1">
    <citation type="journal article" date="2017" name="Environ. Microbiol.">
        <title>Decay of the glycolytic pathway and adaptation to intranuclear parasitism within Enterocytozoonidae microsporidia.</title>
        <authorList>
            <person name="Wiredu Boakye D."/>
            <person name="Jaroenlak P."/>
            <person name="Prachumwat A."/>
            <person name="Williams T.A."/>
            <person name="Bateman K.S."/>
            <person name="Itsathitphaisarn O."/>
            <person name="Sritunyalucksana K."/>
            <person name="Paszkiewicz K.H."/>
            <person name="Moore K.A."/>
            <person name="Stentiford G.D."/>
            <person name="Williams B.A."/>
        </authorList>
    </citation>
    <scope>NUCLEOTIDE SEQUENCE [LARGE SCALE GENOMIC DNA]</scope>
    <source>
        <strain evidence="8 9">TH1</strain>
    </source>
</reference>
<feature type="compositionally biased region" description="Basic residues" evidence="6">
    <location>
        <begin position="1"/>
        <end position="16"/>
    </location>
</feature>
<dbReference type="Proteomes" id="UP000192758">
    <property type="component" value="Unassembled WGS sequence"/>
</dbReference>
<dbReference type="GO" id="GO:0046983">
    <property type="term" value="F:protein dimerization activity"/>
    <property type="evidence" value="ECO:0007669"/>
    <property type="project" value="InterPro"/>
</dbReference>
<dbReference type="SUPFAM" id="SSF55455">
    <property type="entry name" value="SRF-like"/>
    <property type="match status" value="1"/>
</dbReference>
<keyword evidence="4" id="KW-0804">Transcription</keyword>
<keyword evidence="5" id="KW-0539">Nucleus</keyword>
<comment type="subcellular location">
    <subcellularLocation>
        <location evidence="1">Nucleus</location>
    </subcellularLocation>
</comment>
<evidence type="ECO:0000256" key="5">
    <source>
        <dbReference type="ARBA" id="ARBA00023242"/>
    </source>
</evidence>
<dbReference type="VEuPathDB" id="MicrosporidiaDB:EHP00_1030"/>
<keyword evidence="2" id="KW-0805">Transcription regulation</keyword>
<dbReference type="InterPro" id="IPR036879">
    <property type="entry name" value="TF_MADSbox_sf"/>
</dbReference>
<evidence type="ECO:0000256" key="3">
    <source>
        <dbReference type="ARBA" id="ARBA00023125"/>
    </source>
</evidence>
<protein>
    <submittedName>
        <fullName evidence="8">SRF</fullName>
    </submittedName>
</protein>
<dbReference type="AlphaFoldDB" id="A0A1W0E4Y9"/>
<dbReference type="GO" id="GO:0005634">
    <property type="term" value="C:nucleus"/>
    <property type="evidence" value="ECO:0007669"/>
    <property type="project" value="UniProtKB-SubCell"/>
</dbReference>
<dbReference type="PRINTS" id="PR00404">
    <property type="entry name" value="MADSDOMAIN"/>
</dbReference>
<comment type="caution">
    <text evidence="8">The sequence shown here is derived from an EMBL/GenBank/DDBJ whole genome shotgun (WGS) entry which is preliminary data.</text>
</comment>
<dbReference type="PROSITE" id="PS50066">
    <property type="entry name" value="MADS_BOX_2"/>
    <property type="match status" value="1"/>
</dbReference>
<dbReference type="STRING" id="646526.A0A1W0E4Y9"/>
<evidence type="ECO:0000256" key="4">
    <source>
        <dbReference type="ARBA" id="ARBA00023163"/>
    </source>
</evidence>
<keyword evidence="9" id="KW-1185">Reference proteome</keyword>
<dbReference type="InterPro" id="IPR050142">
    <property type="entry name" value="MADS-box/MEF2_TF"/>
</dbReference>
<sequence>MSVKRKNLNKKHKKTKNNINSEETQSDSTNTLFYNVKEDSTFEQNKLFKTKNNINGLFDDKTENMIFIDNSQNLIPLDENCNLSEQETTNSLSTHDFEEIPDKITRNSNKNQNIGFKEINNKKWLDEEKSEIFSEAVLSPKTNLNTKNQNKKIKTSFKDSAIMHKNTNGKQKIKLEYITQKTKRSVTFSKRKKGLLKKAYELALLTNAEISIIIANENGHVYTYTTKKFKKMLKNQENIIRKCLENDADTEDNLSTRFFPDSFE</sequence>
<dbReference type="GO" id="GO:0003677">
    <property type="term" value="F:DNA binding"/>
    <property type="evidence" value="ECO:0007669"/>
    <property type="project" value="UniProtKB-KW"/>
</dbReference>